<dbReference type="Pfam" id="PF14432">
    <property type="entry name" value="DYW_deaminase"/>
    <property type="match status" value="1"/>
</dbReference>
<feature type="domain" description="DYW" evidence="2">
    <location>
        <begin position="71"/>
        <end position="96"/>
    </location>
</feature>
<name>A0A843US58_COLES</name>
<feature type="compositionally biased region" description="Basic and acidic residues" evidence="1">
    <location>
        <begin position="31"/>
        <end position="43"/>
    </location>
</feature>
<proteinExistence type="predicted"/>
<feature type="region of interest" description="Disordered" evidence="1">
    <location>
        <begin position="23"/>
        <end position="43"/>
    </location>
</feature>
<evidence type="ECO:0000259" key="2">
    <source>
        <dbReference type="Pfam" id="PF14432"/>
    </source>
</evidence>
<dbReference type="EMBL" id="NMUH01000892">
    <property type="protein sequence ID" value="MQL86328.1"/>
    <property type="molecule type" value="Genomic_DNA"/>
</dbReference>
<accession>A0A843US58</accession>
<organism evidence="3 4">
    <name type="scientific">Colocasia esculenta</name>
    <name type="common">Wild taro</name>
    <name type="synonym">Arum esculentum</name>
    <dbReference type="NCBI Taxonomy" id="4460"/>
    <lineage>
        <taxon>Eukaryota</taxon>
        <taxon>Viridiplantae</taxon>
        <taxon>Streptophyta</taxon>
        <taxon>Embryophyta</taxon>
        <taxon>Tracheophyta</taxon>
        <taxon>Spermatophyta</taxon>
        <taxon>Magnoliopsida</taxon>
        <taxon>Liliopsida</taxon>
        <taxon>Araceae</taxon>
        <taxon>Aroideae</taxon>
        <taxon>Colocasieae</taxon>
        <taxon>Colocasia</taxon>
    </lineage>
</organism>
<dbReference type="InterPro" id="IPR032867">
    <property type="entry name" value="DYW_dom"/>
</dbReference>
<evidence type="ECO:0000256" key="1">
    <source>
        <dbReference type="SAM" id="MobiDB-lite"/>
    </source>
</evidence>
<evidence type="ECO:0000313" key="4">
    <source>
        <dbReference type="Proteomes" id="UP000652761"/>
    </source>
</evidence>
<protein>
    <recommendedName>
        <fullName evidence="2">DYW domain-containing protein</fullName>
    </recommendedName>
</protein>
<comment type="caution">
    <text evidence="3">The sequence shown here is derived from an EMBL/GenBank/DDBJ whole genome shotgun (WGS) entry which is preliminary data.</text>
</comment>
<evidence type="ECO:0000313" key="3">
    <source>
        <dbReference type="EMBL" id="MQL86328.1"/>
    </source>
</evidence>
<reference evidence="3" key="1">
    <citation type="submission" date="2017-07" db="EMBL/GenBank/DDBJ databases">
        <title>Taro Niue Genome Assembly and Annotation.</title>
        <authorList>
            <person name="Atibalentja N."/>
            <person name="Keating K."/>
            <person name="Fields C.J."/>
        </authorList>
    </citation>
    <scope>NUCLEOTIDE SEQUENCE</scope>
    <source>
        <strain evidence="3">Niue_2</strain>
        <tissue evidence="3">Leaf</tissue>
    </source>
</reference>
<keyword evidence="4" id="KW-1185">Reference proteome</keyword>
<sequence length="96" mass="11204">MVGQIVDKIRMFGYVPNVGEARLDAEDEEKESSREAGRRVRSDRLSKNLTEGVRGLPFGYEVDLRSLTQPRREIVVRDRNRFHHFKDGSCSCNDYW</sequence>
<dbReference type="GO" id="GO:0008270">
    <property type="term" value="F:zinc ion binding"/>
    <property type="evidence" value="ECO:0007669"/>
    <property type="project" value="InterPro"/>
</dbReference>
<dbReference type="AlphaFoldDB" id="A0A843US58"/>
<dbReference type="OrthoDB" id="185373at2759"/>
<gene>
    <name evidence="3" type="ORF">Taro_018846</name>
</gene>
<dbReference type="Proteomes" id="UP000652761">
    <property type="component" value="Unassembled WGS sequence"/>
</dbReference>